<gene>
    <name evidence="1" type="ORF">GCM10009533_71420</name>
</gene>
<organism evidence="1 2">
    <name type="scientific">Saccharopolyspora erythraea</name>
    <name type="common">Streptomyces erythraeus</name>
    <dbReference type="NCBI Taxonomy" id="1836"/>
    <lineage>
        <taxon>Bacteria</taxon>
        <taxon>Bacillati</taxon>
        <taxon>Actinomycetota</taxon>
        <taxon>Actinomycetes</taxon>
        <taxon>Pseudonocardiales</taxon>
        <taxon>Pseudonocardiaceae</taxon>
        <taxon>Saccharopolyspora</taxon>
    </lineage>
</organism>
<accession>A0ABP3PK16</accession>
<evidence type="ECO:0000313" key="1">
    <source>
        <dbReference type="EMBL" id="GAA0565454.1"/>
    </source>
</evidence>
<protein>
    <submittedName>
        <fullName evidence="1">Uncharacterized protein</fullName>
    </submittedName>
</protein>
<proteinExistence type="predicted"/>
<dbReference type="Proteomes" id="UP001500729">
    <property type="component" value="Unassembled WGS sequence"/>
</dbReference>
<reference evidence="2" key="1">
    <citation type="journal article" date="2019" name="Int. J. Syst. Evol. Microbiol.">
        <title>The Global Catalogue of Microorganisms (GCM) 10K type strain sequencing project: providing services to taxonomists for standard genome sequencing and annotation.</title>
        <authorList>
            <consortium name="The Broad Institute Genomics Platform"/>
            <consortium name="The Broad Institute Genome Sequencing Center for Infectious Disease"/>
            <person name="Wu L."/>
            <person name="Ma J."/>
        </authorList>
    </citation>
    <scope>NUCLEOTIDE SEQUENCE [LARGE SCALE GENOMIC DNA]</scope>
    <source>
        <strain evidence="2">JCM 10303</strain>
    </source>
</reference>
<comment type="caution">
    <text evidence="1">The sequence shown here is derived from an EMBL/GenBank/DDBJ whole genome shotgun (WGS) entry which is preliminary data.</text>
</comment>
<evidence type="ECO:0000313" key="2">
    <source>
        <dbReference type="Proteomes" id="UP001500729"/>
    </source>
</evidence>
<name>A0ABP3PK16_SACER</name>
<sequence length="49" mass="5392">MAAAERIVPMRDRATASNLVSPQSLELYRELPGNTGDYVLAPGSARYWP</sequence>
<dbReference type="EMBL" id="BAAAGS010000119">
    <property type="protein sequence ID" value="GAA0565454.1"/>
    <property type="molecule type" value="Genomic_DNA"/>
</dbReference>
<keyword evidence="2" id="KW-1185">Reference proteome</keyword>